<dbReference type="GeneID" id="9587984"/>
<keyword evidence="4 5" id="KW-0648">Protein biosynthesis</keyword>
<evidence type="ECO:0000256" key="2">
    <source>
        <dbReference type="ARBA" id="ARBA00022490"/>
    </source>
</evidence>
<dbReference type="GO" id="GO:0003743">
    <property type="term" value="F:translation initiation factor activity"/>
    <property type="evidence" value="ECO:0007669"/>
    <property type="project" value="UniProtKB-UniRule"/>
</dbReference>
<dbReference type="GO" id="GO:0001732">
    <property type="term" value="P:formation of cytoplasmic translation initiation complex"/>
    <property type="evidence" value="ECO:0007669"/>
    <property type="project" value="UniProtKB-UniRule"/>
</dbReference>
<dbReference type="AlphaFoldDB" id="D8PQY3"/>
<comment type="similarity">
    <text evidence="1">Belongs to the CSN7/EIF3M family. CSN7 subfamily.</text>
</comment>
<feature type="domain" description="PCI" evidence="6">
    <location>
        <begin position="202"/>
        <end position="366"/>
    </location>
</feature>
<dbReference type="VEuPathDB" id="FungiDB:SCHCODRAFT_02622504"/>
<dbReference type="Proteomes" id="UP000007431">
    <property type="component" value="Unassembled WGS sequence"/>
</dbReference>
<dbReference type="RefSeq" id="XP_003036637.1">
    <property type="nucleotide sequence ID" value="XM_003036591.1"/>
</dbReference>
<evidence type="ECO:0000313" key="8">
    <source>
        <dbReference type="Proteomes" id="UP000007431"/>
    </source>
</evidence>
<evidence type="ECO:0000256" key="3">
    <source>
        <dbReference type="ARBA" id="ARBA00022540"/>
    </source>
</evidence>
<dbReference type="Pfam" id="PF18005">
    <property type="entry name" value="eIF3m_C_helix"/>
    <property type="match status" value="1"/>
</dbReference>
<dbReference type="HAMAP" id="MF_03012">
    <property type="entry name" value="eIF3m"/>
    <property type="match status" value="1"/>
</dbReference>
<dbReference type="OMA" id="VCLKALW"/>
<dbReference type="EMBL" id="GL377302">
    <property type="protein sequence ID" value="EFJ01735.1"/>
    <property type="molecule type" value="Genomic_DNA"/>
</dbReference>
<dbReference type="InterPro" id="IPR045237">
    <property type="entry name" value="COPS7/eIF3m"/>
</dbReference>
<dbReference type="HOGENOM" id="CLU_035254_3_0_1"/>
<dbReference type="STRING" id="578458.D8PQY3"/>
<dbReference type="PANTHER" id="PTHR15350">
    <property type="entry name" value="COP9 SIGNALOSOME COMPLEX SUBUNIT 7/DENDRITIC CELL PROTEIN GA17"/>
    <property type="match status" value="1"/>
</dbReference>
<dbReference type="InterPro" id="IPR000717">
    <property type="entry name" value="PCI_dom"/>
</dbReference>
<dbReference type="InterPro" id="IPR027528">
    <property type="entry name" value="eIF3m"/>
</dbReference>
<reference evidence="7 8" key="1">
    <citation type="journal article" date="2010" name="Nat. Biotechnol.">
        <title>Genome sequence of the model mushroom Schizophyllum commune.</title>
        <authorList>
            <person name="Ohm R.A."/>
            <person name="de Jong J.F."/>
            <person name="Lugones L.G."/>
            <person name="Aerts A."/>
            <person name="Kothe E."/>
            <person name="Stajich J.E."/>
            <person name="de Vries R.P."/>
            <person name="Record E."/>
            <person name="Levasseur A."/>
            <person name="Baker S.E."/>
            <person name="Bartholomew K.A."/>
            <person name="Coutinho P.M."/>
            <person name="Erdmann S."/>
            <person name="Fowler T.J."/>
            <person name="Gathman A.C."/>
            <person name="Lombard V."/>
            <person name="Henrissat B."/>
            <person name="Knabe N."/>
            <person name="Kuees U."/>
            <person name="Lilly W.W."/>
            <person name="Lindquist E."/>
            <person name="Lucas S."/>
            <person name="Magnuson J.K."/>
            <person name="Piumi F."/>
            <person name="Raudaskoski M."/>
            <person name="Salamov A."/>
            <person name="Schmutz J."/>
            <person name="Schwarze F.W.M.R."/>
            <person name="vanKuyk P.A."/>
            <person name="Horton J.S."/>
            <person name="Grigoriev I.V."/>
            <person name="Woesten H.A.B."/>
        </authorList>
    </citation>
    <scope>NUCLEOTIDE SEQUENCE [LARGE SCALE GENOMIC DNA]</scope>
    <source>
        <strain evidence="8">H4-8 / FGSC 9210</strain>
    </source>
</reference>
<dbReference type="GO" id="GO:0071541">
    <property type="term" value="C:eukaryotic translation initiation factor 3 complex, eIF3m"/>
    <property type="evidence" value="ECO:0007669"/>
    <property type="project" value="UniProtKB-UniRule"/>
</dbReference>
<accession>D8PQY3</accession>
<dbReference type="eggNOG" id="KOG2753">
    <property type="taxonomic scope" value="Eukaryota"/>
</dbReference>
<comment type="subunit">
    <text evidence="5">Component of the eukaryotic translation initiation factor 3 (eIF-3) complex.</text>
</comment>
<dbReference type="PANTHER" id="PTHR15350:SF2">
    <property type="entry name" value="EUKARYOTIC TRANSLATION INITIATION FACTOR 3 SUBUNIT M"/>
    <property type="match status" value="1"/>
</dbReference>
<dbReference type="OrthoDB" id="10267031at2759"/>
<comment type="function">
    <text evidence="5">Component of the eukaryotic translation initiation factor 3 (eIF-3) complex, which is involved in protein synthesis of a specialized repertoire of mRNAs and, together with other initiation factors, stimulates binding of mRNA and methionyl-tRNAi to the 40S ribosome. The eIF-3 complex specifically targets and initiates translation of a subset of mRNAs involved in cell proliferation.</text>
</comment>
<dbReference type="InParanoid" id="D8PQY3"/>
<comment type="similarity">
    <text evidence="5">Belongs to the eIF-3 subunit M family.</text>
</comment>
<organism evidence="8">
    <name type="scientific">Schizophyllum commune (strain H4-8 / FGSC 9210)</name>
    <name type="common">Split gill fungus</name>
    <dbReference type="NCBI Taxonomy" id="578458"/>
    <lineage>
        <taxon>Eukaryota</taxon>
        <taxon>Fungi</taxon>
        <taxon>Dikarya</taxon>
        <taxon>Basidiomycota</taxon>
        <taxon>Agaricomycotina</taxon>
        <taxon>Agaricomycetes</taxon>
        <taxon>Agaricomycetidae</taxon>
        <taxon>Agaricales</taxon>
        <taxon>Schizophyllaceae</taxon>
        <taxon>Schizophyllum</taxon>
    </lineage>
</organism>
<evidence type="ECO:0000256" key="4">
    <source>
        <dbReference type="ARBA" id="ARBA00022917"/>
    </source>
</evidence>
<protein>
    <recommendedName>
        <fullName evidence="5">Eukaryotic translation initiation factor 3 subunit M</fullName>
        <shortName evidence="5">eIF3m</shortName>
    </recommendedName>
</protein>
<keyword evidence="8" id="KW-1185">Reference proteome</keyword>
<keyword evidence="2 5" id="KW-0963">Cytoplasm</keyword>
<keyword evidence="3 5" id="KW-0396">Initiation factor</keyword>
<dbReference type="FunCoup" id="D8PQY3">
    <property type="interactions" value="633"/>
</dbReference>
<evidence type="ECO:0000256" key="1">
    <source>
        <dbReference type="ARBA" id="ARBA00008482"/>
    </source>
</evidence>
<evidence type="ECO:0000259" key="6">
    <source>
        <dbReference type="PROSITE" id="PS50250"/>
    </source>
</evidence>
<dbReference type="KEGG" id="scm:SCHCO_02622504"/>
<dbReference type="GO" id="GO:0033290">
    <property type="term" value="C:eukaryotic 48S preinitiation complex"/>
    <property type="evidence" value="ECO:0007669"/>
    <property type="project" value="UniProtKB-UniRule"/>
</dbReference>
<dbReference type="PROSITE" id="PS50250">
    <property type="entry name" value="PCI"/>
    <property type="match status" value="1"/>
</dbReference>
<dbReference type="SMART" id="SM00088">
    <property type="entry name" value="PINT"/>
    <property type="match status" value="1"/>
</dbReference>
<dbReference type="InterPro" id="IPR040750">
    <property type="entry name" value="eIF3m_C_helix"/>
</dbReference>
<comment type="subcellular location">
    <subcellularLocation>
        <location evidence="5">Cytoplasm</location>
    </subcellularLocation>
</comment>
<proteinExistence type="inferred from homology"/>
<dbReference type="GO" id="GO:0016282">
    <property type="term" value="C:eukaryotic 43S preinitiation complex"/>
    <property type="evidence" value="ECO:0007669"/>
    <property type="project" value="UniProtKB-UniRule"/>
</dbReference>
<sequence length="414" mass="45612">MASTDSVSIFAEGTFEEQIQELVNFLVRNHSDEERTSFIRPFSEALKTEEGKKSLSEDDDRKREIFSHLVPEVKTLGEGTEKEIEGFFNLLFSHLISLYPATSAEASPLLPPLIQTIASAPTTQSGLKYRILTNLFNLLPRTSSLRLDVYNALLAIAAAQGELSVLQLSRTDVEKWISEWDVTSEKKSQFLKAIVDAFVQADDLTTAYGFVQLYARSLPPSSPEAREAAAQAISLALRLPTIFDFDPLFKLDAVVAAKDHELFPLLQIFLSGGLPEYRSWASSNAGAVEKYGLSPADLEHKIRLLTLASLGFKHVGQNLPYSTIAEALDVDATEVEKWVIDVIRAGLVLGKLSQTTKTLHIVRATARAFEREQWEALEKRLVAWKTGLVGVMEVIANARRQGGAVPVQAQAAAA</sequence>
<dbReference type="Pfam" id="PF01399">
    <property type="entry name" value="PCI"/>
    <property type="match status" value="1"/>
</dbReference>
<evidence type="ECO:0000313" key="7">
    <source>
        <dbReference type="EMBL" id="EFJ01735.1"/>
    </source>
</evidence>
<gene>
    <name evidence="7" type="ORF">SCHCODRAFT_47231</name>
</gene>
<name>D8PQY3_SCHCM</name>
<evidence type="ECO:0000256" key="5">
    <source>
        <dbReference type="HAMAP-Rule" id="MF_03012"/>
    </source>
</evidence>